<dbReference type="AlphaFoldDB" id="A0A3P3FHF8"/>
<keyword evidence="2" id="KW-1185">Reference proteome</keyword>
<name>A0A3P3FHF8_9HYPH</name>
<protein>
    <submittedName>
        <fullName evidence="1">Uncharacterized protein</fullName>
    </submittedName>
</protein>
<gene>
    <name evidence="1" type="ORF">EH240_19830</name>
</gene>
<organism evidence="1 2">
    <name type="scientific">Mesorhizobium tamadayense</name>
    <dbReference type="NCBI Taxonomy" id="425306"/>
    <lineage>
        <taxon>Bacteria</taxon>
        <taxon>Pseudomonadati</taxon>
        <taxon>Pseudomonadota</taxon>
        <taxon>Alphaproteobacteria</taxon>
        <taxon>Hyphomicrobiales</taxon>
        <taxon>Phyllobacteriaceae</taxon>
        <taxon>Mesorhizobium</taxon>
    </lineage>
</organism>
<dbReference type="EMBL" id="RQXT01000025">
    <property type="protein sequence ID" value="RRH98049.1"/>
    <property type="molecule type" value="Genomic_DNA"/>
</dbReference>
<dbReference type="Proteomes" id="UP000273786">
    <property type="component" value="Unassembled WGS sequence"/>
</dbReference>
<accession>A0A3P3FHF8</accession>
<dbReference type="OrthoDB" id="8080957at2"/>
<evidence type="ECO:0000313" key="1">
    <source>
        <dbReference type="EMBL" id="RRH98049.1"/>
    </source>
</evidence>
<evidence type="ECO:0000313" key="2">
    <source>
        <dbReference type="Proteomes" id="UP000273786"/>
    </source>
</evidence>
<sequence length="195" mass="21484">MRPLLEMVQLSLAVPRGEAGFWSIILDLDKAGPWTVRQVSDRTQVHVQSARFYIRKLHLGGFAEVVEIRETTGGVPDAMVYRLVEGRKPQMAPRLTKDGAVLPETAKEKLWRAMKMAKKFTLDDLVDACTDVPRSTARNYCFALAAAGVVAKNGNVFRLVKNLGSQAPRVLAAKLVFDPNAKVVVGSSVLREVQP</sequence>
<dbReference type="RefSeq" id="WP_125001641.1">
    <property type="nucleotide sequence ID" value="NZ_RQXT01000025.1"/>
</dbReference>
<proteinExistence type="predicted"/>
<comment type="caution">
    <text evidence="1">The sequence shown here is derived from an EMBL/GenBank/DDBJ whole genome shotgun (WGS) entry which is preliminary data.</text>
</comment>
<reference evidence="1 2" key="1">
    <citation type="submission" date="2018-11" db="EMBL/GenBank/DDBJ databases">
        <title>the genome of Mesorhizobium tamadayense DSM 28320.</title>
        <authorList>
            <person name="Gao J."/>
        </authorList>
    </citation>
    <scope>NUCLEOTIDE SEQUENCE [LARGE SCALE GENOMIC DNA]</scope>
    <source>
        <strain evidence="1 2">DSM 28320</strain>
    </source>
</reference>